<dbReference type="GeneID" id="95354785"/>
<gene>
    <name evidence="5" type="ORF">GCM10018781_43930</name>
</gene>
<feature type="compositionally biased region" description="Low complexity" evidence="3">
    <location>
        <begin position="63"/>
        <end position="79"/>
    </location>
</feature>
<protein>
    <recommendedName>
        <fullName evidence="4">Glycosyltransferase subfamily 4-like N-terminal domain-containing protein</fullName>
    </recommendedName>
</protein>
<dbReference type="GO" id="GO:0016758">
    <property type="term" value="F:hexosyltransferase activity"/>
    <property type="evidence" value="ECO:0007669"/>
    <property type="project" value="TreeGrafter"/>
</dbReference>
<accession>A0A919FZD3</accession>
<dbReference type="PANTHER" id="PTHR45947:SF3">
    <property type="entry name" value="SULFOQUINOVOSYL TRANSFERASE SQD2"/>
    <property type="match status" value="1"/>
</dbReference>
<reference evidence="5" key="2">
    <citation type="submission" date="2020-09" db="EMBL/GenBank/DDBJ databases">
        <authorList>
            <person name="Sun Q."/>
            <person name="Ohkuma M."/>
        </authorList>
    </citation>
    <scope>NUCLEOTIDE SEQUENCE</scope>
    <source>
        <strain evidence="5">JCM 4646</strain>
    </source>
</reference>
<evidence type="ECO:0000256" key="2">
    <source>
        <dbReference type="ARBA" id="ARBA00022679"/>
    </source>
</evidence>
<proteinExistence type="predicted"/>
<dbReference type="Gene3D" id="3.40.50.2000">
    <property type="entry name" value="Glycogen Phosphorylase B"/>
    <property type="match status" value="2"/>
</dbReference>
<dbReference type="Pfam" id="PF13439">
    <property type="entry name" value="Glyco_transf_4"/>
    <property type="match status" value="1"/>
</dbReference>
<dbReference type="Pfam" id="PF13692">
    <property type="entry name" value="Glyco_trans_1_4"/>
    <property type="match status" value="1"/>
</dbReference>
<organism evidence="5 6">
    <name type="scientific">Kitasatospora indigofera</name>
    <dbReference type="NCBI Taxonomy" id="67307"/>
    <lineage>
        <taxon>Bacteria</taxon>
        <taxon>Bacillati</taxon>
        <taxon>Actinomycetota</taxon>
        <taxon>Actinomycetes</taxon>
        <taxon>Kitasatosporales</taxon>
        <taxon>Streptomycetaceae</taxon>
        <taxon>Kitasatospora</taxon>
    </lineage>
</organism>
<feature type="region of interest" description="Disordered" evidence="3">
    <location>
        <begin position="1"/>
        <end position="102"/>
    </location>
</feature>
<dbReference type="RefSeq" id="WP_190212589.1">
    <property type="nucleotide sequence ID" value="NZ_BNBO01000025.1"/>
</dbReference>
<evidence type="ECO:0000256" key="3">
    <source>
        <dbReference type="SAM" id="MobiDB-lite"/>
    </source>
</evidence>
<sequence>MSDAASHLPAGARPRVLHVIADPRRRGAQSFARDLDRELRRRGQASALRALAPHPDDRRSPDAGRYPGAPERPAAARPPGALPGPRPPAGAAPTGVLGPGRLHPRTLRALRAAARTADVVVAHGLGTLSACALALAGTRTPFVHVSSGEPGRRTAGPARRLHTGALLHRAAAVTALSDEARTALLDRFRLPGTVVRTIPNGRSAERYPPARDAAERRAARAGLGLPAEGLLVAWVGAITREKRLDLALDAVGRMPDVRLAVAGDGPLRAALESRYACARAIFLGDLADPAALYRAADALVLTGDVRSVPGVLIEAGLAGLPVVAPDTGPVRAAVQDGVTGVLAPPGDPAAFAESLAKVLAREGPALAAAARAHLLPRFELGAVADAWQGLLAEVARPGRA</sequence>
<comment type="caution">
    <text evidence="5">The sequence shown here is derived from an EMBL/GenBank/DDBJ whole genome shotgun (WGS) entry which is preliminary data.</text>
</comment>
<evidence type="ECO:0000259" key="4">
    <source>
        <dbReference type="Pfam" id="PF13439"/>
    </source>
</evidence>
<dbReference type="Proteomes" id="UP000617734">
    <property type="component" value="Unassembled WGS sequence"/>
</dbReference>
<keyword evidence="6" id="KW-1185">Reference proteome</keyword>
<dbReference type="InterPro" id="IPR050194">
    <property type="entry name" value="Glycosyltransferase_grp1"/>
</dbReference>
<keyword evidence="1" id="KW-0328">Glycosyltransferase</keyword>
<evidence type="ECO:0000256" key="1">
    <source>
        <dbReference type="ARBA" id="ARBA00022676"/>
    </source>
</evidence>
<evidence type="ECO:0000313" key="6">
    <source>
        <dbReference type="Proteomes" id="UP000617734"/>
    </source>
</evidence>
<reference evidence="5" key="1">
    <citation type="journal article" date="2014" name="Int. J. Syst. Evol. Microbiol.">
        <title>Complete genome sequence of Corynebacterium casei LMG S-19264T (=DSM 44701T), isolated from a smear-ripened cheese.</title>
        <authorList>
            <consortium name="US DOE Joint Genome Institute (JGI-PGF)"/>
            <person name="Walter F."/>
            <person name="Albersmeier A."/>
            <person name="Kalinowski J."/>
            <person name="Ruckert C."/>
        </authorList>
    </citation>
    <scope>NUCLEOTIDE SEQUENCE</scope>
    <source>
        <strain evidence="5">JCM 4646</strain>
    </source>
</reference>
<dbReference type="SUPFAM" id="SSF53756">
    <property type="entry name" value="UDP-Glycosyltransferase/glycogen phosphorylase"/>
    <property type="match status" value="1"/>
</dbReference>
<name>A0A919FZD3_9ACTN</name>
<evidence type="ECO:0000313" key="5">
    <source>
        <dbReference type="EMBL" id="GHH75317.1"/>
    </source>
</evidence>
<dbReference type="PANTHER" id="PTHR45947">
    <property type="entry name" value="SULFOQUINOVOSYL TRANSFERASE SQD2"/>
    <property type="match status" value="1"/>
</dbReference>
<keyword evidence="2" id="KW-0808">Transferase</keyword>
<feature type="domain" description="Glycosyltransferase subfamily 4-like N-terminal" evidence="4">
    <location>
        <begin position="27"/>
        <end position="205"/>
    </location>
</feature>
<feature type="compositionally biased region" description="Pro residues" evidence="3">
    <location>
        <begin position="80"/>
        <end position="90"/>
    </location>
</feature>
<dbReference type="InterPro" id="IPR028098">
    <property type="entry name" value="Glyco_trans_4-like_N"/>
</dbReference>
<dbReference type="GO" id="GO:1901137">
    <property type="term" value="P:carbohydrate derivative biosynthetic process"/>
    <property type="evidence" value="ECO:0007669"/>
    <property type="project" value="UniProtKB-ARBA"/>
</dbReference>
<dbReference type="EMBL" id="BNBO01000025">
    <property type="protein sequence ID" value="GHH75317.1"/>
    <property type="molecule type" value="Genomic_DNA"/>
</dbReference>
<dbReference type="AlphaFoldDB" id="A0A919FZD3"/>